<evidence type="ECO:0000313" key="8">
    <source>
        <dbReference type="EMBL" id="TCZ57181.1"/>
    </source>
</evidence>
<keyword evidence="6" id="KW-0800">Toxin</keyword>
<evidence type="ECO:0000256" key="4">
    <source>
        <dbReference type="ARBA" id="ARBA00022801"/>
    </source>
</evidence>
<dbReference type="RefSeq" id="WP_132292980.1">
    <property type="nucleotide sequence ID" value="NZ_SKBM01000020.1"/>
</dbReference>
<evidence type="ECO:0000313" key="9">
    <source>
        <dbReference type="Proteomes" id="UP000295023"/>
    </source>
</evidence>
<keyword evidence="9" id="KW-1185">Reference proteome</keyword>
<dbReference type="GO" id="GO:0004540">
    <property type="term" value="F:RNA nuclease activity"/>
    <property type="evidence" value="ECO:0007669"/>
    <property type="project" value="InterPro"/>
</dbReference>
<dbReference type="Pfam" id="PF01850">
    <property type="entry name" value="PIN"/>
    <property type="match status" value="1"/>
</dbReference>
<dbReference type="InterPro" id="IPR002716">
    <property type="entry name" value="PIN_dom"/>
</dbReference>
<gene>
    <name evidence="6" type="primary">vapC</name>
    <name evidence="8" type="ORF">EXY23_18765</name>
</gene>
<reference evidence="8 9" key="1">
    <citation type="submission" date="2019-03" db="EMBL/GenBank/DDBJ databases">
        <title>Paracraurococcus aquatilis NE82 genome sequence.</title>
        <authorList>
            <person name="Zhao Y."/>
            <person name="Du Z."/>
        </authorList>
    </citation>
    <scope>NUCLEOTIDE SEQUENCE [LARGE SCALE GENOMIC DNA]</scope>
    <source>
        <strain evidence="8 9">NE82</strain>
    </source>
</reference>
<proteinExistence type="inferred from homology"/>
<evidence type="ECO:0000259" key="7">
    <source>
        <dbReference type="Pfam" id="PF01850"/>
    </source>
</evidence>
<keyword evidence="2 6" id="KW-0540">Nuclease</keyword>
<comment type="function">
    <text evidence="6">Toxic component of a toxin-antitoxin (TA) system. An RNase.</text>
</comment>
<dbReference type="EC" id="3.1.-.-" evidence="6"/>
<evidence type="ECO:0000256" key="3">
    <source>
        <dbReference type="ARBA" id="ARBA00022723"/>
    </source>
</evidence>
<dbReference type="PANTHER" id="PTHR35901:SF1">
    <property type="entry name" value="EXONUCLEASE VAPC9"/>
    <property type="match status" value="1"/>
</dbReference>
<dbReference type="GO" id="GO:0016787">
    <property type="term" value="F:hydrolase activity"/>
    <property type="evidence" value="ECO:0007669"/>
    <property type="project" value="UniProtKB-KW"/>
</dbReference>
<evidence type="ECO:0000256" key="1">
    <source>
        <dbReference type="ARBA" id="ARBA00022649"/>
    </source>
</evidence>
<dbReference type="EMBL" id="SKBM01000020">
    <property type="protein sequence ID" value="TCZ57181.1"/>
    <property type="molecule type" value="Genomic_DNA"/>
</dbReference>
<keyword evidence="4 6" id="KW-0378">Hydrolase</keyword>
<feature type="binding site" evidence="6">
    <location>
        <position position="7"/>
    </location>
    <ligand>
        <name>Mg(2+)</name>
        <dbReference type="ChEBI" id="CHEBI:18420"/>
    </ligand>
</feature>
<dbReference type="CDD" id="cd09873">
    <property type="entry name" value="PIN_Pae0151-like"/>
    <property type="match status" value="1"/>
</dbReference>
<keyword evidence="5 6" id="KW-0460">Magnesium</keyword>
<dbReference type="InterPro" id="IPR044153">
    <property type="entry name" value="PIN_Pae0151-like"/>
</dbReference>
<comment type="cofactor">
    <cofactor evidence="6">
        <name>Mg(2+)</name>
        <dbReference type="ChEBI" id="CHEBI:18420"/>
    </cofactor>
</comment>
<dbReference type="InterPro" id="IPR029060">
    <property type="entry name" value="PIN-like_dom_sf"/>
</dbReference>
<comment type="similarity">
    <text evidence="6">Belongs to the PINc/VapC protein family.</text>
</comment>
<dbReference type="SUPFAM" id="SSF88723">
    <property type="entry name" value="PIN domain-like"/>
    <property type="match status" value="1"/>
</dbReference>
<organism evidence="8 9">
    <name type="scientific">Roseicella aquatilis</name>
    <dbReference type="NCBI Taxonomy" id="2527868"/>
    <lineage>
        <taxon>Bacteria</taxon>
        <taxon>Pseudomonadati</taxon>
        <taxon>Pseudomonadota</taxon>
        <taxon>Alphaproteobacteria</taxon>
        <taxon>Acetobacterales</taxon>
        <taxon>Roseomonadaceae</taxon>
        <taxon>Roseicella</taxon>
    </lineage>
</organism>
<dbReference type="InterPro" id="IPR022907">
    <property type="entry name" value="VapC_family"/>
</dbReference>
<dbReference type="AlphaFoldDB" id="A0A4R4D9F8"/>
<dbReference type="GO" id="GO:0090729">
    <property type="term" value="F:toxin activity"/>
    <property type="evidence" value="ECO:0007669"/>
    <property type="project" value="UniProtKB-KW"/>
</dbReference>
<keyword evidence="3 6" id="KW-0479">Metal-binding</keyword>
<evidence type="ECO:0000256" key="2">
    <source>
        <dbReference type="ARBA" id="ARBA00022722"/>
    </source>
</evidence>
<protein>
    <recommendedName>
        <fullName evidence="6">Ribonuclease VapC</fullName>
        <shortName evidence="6">RNase VapC</shortName>
        <ecNumber evidence="6">3.1.-.-</ecNumber>
    </recommendedName>
    <alternativeName>
        <fullName evidence="6">Toxin VapC</fullName>
    </alternativeName>
</protein>
<name>A0A4R4D9F8_9PROT</name>
<evidence type="ECO:0000256" key="6">
    <source>
        <dbReference type="HAMAP-Rule" id="MF_00265"/>
    </source>
</evidence>
<feature type="binding site" evidence="6">
    <location>
        <position position="103"/>
    </location>
    <ligand>
        <name>Mg(2+)</name>
        <dbReference type="ChEBI" id="CHEBI:18420"/>
    </ligand>
</feature>
<dbReference type="GO" id="GO:0000287">
    <property type="term" value="F:magnesium ion binding"/>
    <property type="evidence" value="ECO:0007669"/>
    <property type="project" value="UniProtKB-UniRule"/>
</dbReference>
<sequence length="138" mass="14891">MPGVVLDASFILAYVMPDEATPPSAQSLVEAVEAGLVVPALWWIEIGHTAMLAVRNGRITEAERRDGLARLARLDIETDTEGYRAAWTAATVLAERHRLSLYDATYLELAMRRGASLATLDGAMRRAATAEGVALLPT</sequence>
<dbReference type="HAMAP" id="MF_00265">
    <property type="entry name" value="VapC_Nob1"/>
    <property type="match status" value="1"/>
</dbReference>
<dbReference type="InterPro" id="IPR051619">
    <property type="entry name" value="TypeII_TA_RNase_PINc/VapC"/>
</dbReference>
<dbReference type="Gene3D" id="3.40.50.1010">
    <property type="entry name" value="5'-nuclease"/>
    <property type="match status" value="1"/>
</dbReference>
<comment type="caution">
    <text evidence="8">The sequence shown here is derived from an EMBL/GenBank/DDBJ whole genome shotgun (WGS) entry which is preliminary data.</text>
</comment>
<dbReference type="PANTHER" id="PTHR35901">
    <property type="entry name" value="RIBONUCLEASE VAPC3"/>
    <property type="match status" value="1"/>
</dbReference>
<evidence type="ECO:0000256" key="5">
    <source>
        <dbReference type="ARBA" id="ARBA00022842"/>
    </source>
</evidence>
<keyword evidence="1 6" id="KW-1277">Toxin-antitoxin system</keyword>
<feature type="domain" description="PIN" evidence="7">
    <location>
        <begin position="4"/>
        <end position="128"/>
    </location>
</feature>
<accession>A0A4R4D9F8</accession>
<dbReference type="Proteomes" id="UP000295023">
    <property type="component" value="Unassembled WGS sequence"/>
</dbReference>
<dbReference type="OrthoDB" id="9798446at2"/>